<gene>
    <name evidence="3" type="ORF">SAMN04488563_5002</name>
</gene>
<dbReference type="RefSeq" id="WP_046773008.1">
    <property type="nucleotide sequence ID" value="NZ_LBMC01000093.1"/>
</dbReference>
<evidence type="ECO:0000256" key="1">
    <source>
        <dbReference type="SAM" id="MobiDB-lite"/>
    </source>
</evidence>
<feature type="transmembrane region" description="Helical" evidence="2">
    <location>
        <begin position="38"/>
        <end position="56"/>
    </location>
</feature>
<protein>
    <submittedName>
        <fullName evidence="3">Uncharacterized protein</fullName>
    </submittedName>
</protein>
<accession>A0A1H2L3J6</accession>
<dbReference type="Proteomes" id="UP000182977">
    <property type="component" value="Chromosome I"/>
</dbReference>
<evidence type="ECO:0000256" key="2">
    <source>
        <dbReference type="SAM" id="Phobius"/>
    </source>
</evidence>
<organism evidence="3 4">
    <name type="scientific">Jiangella alkaliphila</name>
    <dbReference type="NCBI Taxonomy" id="419479"/>
    <lineage>
        <taxon>Bacteria</taxon>
        <taxon>Bacillati</taxon>
        <taxon>Actinomycetota</taxon>
        <taxon>Actinomycetes</taxon>
        <taxon>Jiangellales</taxon>
        <taxon>Jiangellaceae</taxon>
        <taxon>Jiangella</taxon>
    </lineage>
</organism>
<evidence type="ECO:0000313" key="4">
    <source>
        <dbReference type="Proteomes" id="UP000182977"/>
    </source>
</evidence>
<sequence length="85" mass="8928">MAHNEHGHTPAAWTTVILILAGFVVGCIAVILLNWPLFWFGGVGLVVVAGIVGKVMQMMGLGQRDPQAAQPQHQPATVTGEDSIG</sequence>
<feature type="region of interest" description="Disordered" evidence="1">
    <location>
        <begin position="64"/>
        <end position="85"/>
    </location>
</feature>
<dbReference type="EMBL" id="LT629791">
    <property type="protein sequence ID" value="SDU75603.1"/>
    <property type="molecule type" value="Genomic_DNA"/>
</dbReference>
<feature type="compositionally biased region" description="Low complexity" evidence="1">
    <location>
        <begin position="66"/>
        <end position="76"/>
    </location>
</feature>
<keyword evidence="2" id="KW-0812">Transmembrane</keyword>
<dbReference type="AlphaFoldDB" id="A0A1H2L3J6"/>
<keyword evidence="2" id="KW-0472">Membrane</keyword>
<name>A0A1H2L3J6_9ACTN</name>
<keyword evidence="2" id="KW-1133">Transmembrane helix</keyword>
<proteinExistence type="predicted"/>
<feature type="transmembrane region" description="Helical" evidence="2">
    <location>
        <begin position="12"/>
        <end position="32"/>
    </location>
</feature>
<keyword evidence="4" id="KW-1185">Reference proteome</keyword>
<dbReference type="NCBIfam" id="NF041681">
    <property type="entry name" value="HGxxPAAW"/>
    <property type="match status" value="1"/>
</dbReference>
<dbReference type="STRING" id="419479.SAMN04488563_5002"/>
<evidence type="ECO:0000313" key="3">
    <source>
        <dbReference type="EMBL" id="SDU75603.1"/>
    </source>
</evidence>
<reference evidence="4" key="1">
    <citation type="submission" date="2016-10" db="EMBL/GenBank/DDBJ databases">
        <authorList>
            <person name="Varghese N."/>
            <person name="Submissions S."/>
        </authorList>
    </citation>
    <scope>NUCLEOTIDE SEQUENCE [LARGE SCALE GENOMIC DNA]</scope>
    <source>
        <strain evidence="4">DSM 45079</strain>
    </source>
</reference>